<dbReference type="SUPFAM" id="SSF50156">
    <property type="entry name" value="PDZ domain-like"/>
    <property type="match status" value="1"/>
</dbReference>
<dbReference type="GO" id="GO:0006508">
    <property type="term" value="P:proteolysis"/>
    <property type="evidence" value="ECO:0007669"/>
    <property type="project" value="UniProtKB-KW"/>
</dbReference>
<dbReference type="Pfam" id="PF22694">
    <property type="entry name" value="CtpB_N-like"/>
    <property type="match status" value="1"/>
</dbReference>
<keyword evidence="4 5" id="KW-0720">Serine protease</keyword>
<evidence type="ECO:0000259" key="6">
    <source>
        <dbReference type="PROSITE" id="PS50106"/>
    </source>
</evidence>
<dbReference type="SMART" id="SM00228">
    <property type="entry name" value="PDZ"/>
    <property type="match status" value="1"/>
</dbReference>
<dbReference type="Proteomes" id="UP000242972">
    <property type="component" value="Unassembled WGS sequence"/>
</dbReference>
<name>A0A2T2XFC7_9FIRM</name>
<comment type="caution">
    <text evidence="7">The sequence shown here is derived from an EMBL/GenBank/DDBJ whole genome shotgun (WGS) entry which is preliminary data.</text>
</comment>
<organism evidence="7 8">
    <name type="scientific">Sulfobacillus benefaciens</name>
    <dbReference type="NCBI Taxonomy" id="453960"/>
    <lineage>
        <taxon>Bacteria</taxon>
        <taxon>Bacillati</taxon>
        <taxon>Bacillota</taxon>
        <taxon>Clostridia</taxon>
        <taxon>Eubacteriales</taxon>
        <taxon>Clostridiales Family XVII. Incertae Sedis</taxon>
        <taxon>Sulfobacillus</taxon>
    </lineage>
</organism>
<dbReference type="CDD" id="cd06782">
    <property type="entry name" value="cpPDZ_CPP-like"/>
    <property type="match status" value="1"/>
</dbReference>
<dbReference type="InterPro" id="IPR001478">
    <property type="entry name" value="PDZ"/>
</dbReference>
<dbReference type="Pfam" id="PF17820">
    <property type="entry name" value="PDZ_6"/>
    <property type="match status" value="1"/>
</dbReference>
<evidence type="ECO:0000256" key="5">
    <source>
        <dbReference type="RuleBase" id="RU004404"/>
    </source>
</evidence>
<protein>
    <submittedName>
        <fullName evidence="7">S41 family peptidase</fullName>
    </submittedName>
</protein>
<dbReference type="Gene3D" id="3.90.226.10">
    <property type="entry name" value="2-enoyl-CoA Hydratase, Chain A, domain 1"/>
    <property type="match status" value="1"/>
</dbReference>
<dbReference type="PANTHER" id="PTHR32060:SF30">
    <property type="entry name" value="CARBOXY-TERMINAL PROCESSING PROTEASE CTPA"/>
    <property type="match status" value="1"/>
</dbReference>
<dbReference type="AlphaFoldDB" id="A0A2T2XFC7"/>
<dbReference type="Pfam" id="PF03572">
    <property type="entry name" value="Peptidase_S41"/>
    <property type="match status" value="1"/>
</dbReference>
<dbReference type="InterPro" id="IPR041489">
    <property type="entry name" value="PDZ_6"/>
</dbReference>
<dbReference type="InterPro" id="IPR029045">
    <property type="entry name" value="ClpP/crotonase-like_dom_sf"/>
</dbReference>
<dbReference type="InterPro" id="IPR005151">
    <property type="entry name" value="Tail-specific_protease"/>
</dbReference>
<keyword evidence="2 5" id="KW-0645">Protease</keyword>
<dbReference type="GO" id="GO:0030288">
    <property type="term" value="C:outer membrane-bounded periplasmic space"/>
    <property type="evidence" value="ECO:0007669"/>
    <property type="project" value="TreeGrafter"/>
</dbReference>
<evidence type="ECO:0000313" key="8">
    <source>
        <dbReference type="Proteomes" id="UP000242972"/>
    </source>
</evidence>
<dbReference type="SMART" id="SM00245">
    <property type="entry name" value="TSPc"/>
    <property type="match status" value="1"/>
</dbReference>
<comment type="similarity">
    <text evidence="1 5">Belongs to the peptidase S41A family.</text>
</comment>
<dbReference type="PROSITE" id="PS50106">
    <property type="entry name" value="PDZ"/>
    <property type="match status" value="1"/>
</dbReference>
<evidence type="ECO:0000256" key="2">
    <source>
        <dbReference type="ARBA" id="ARBA00022670"/>
    </source>
</evidence>
<evidence type="ECO:0000256" key="1">
    <source>
        <dbReference type="ARBA" id="ARBA00009179"/>
    </source>
</evidence>
<sequence length="396" mass="42161">MRRPGLAIWAAVTVLLMAGSSLGTWWATQNGILGGIAVPASMRQNEEFTRFVQVYDSIRSETIWHNTPKQLLAGAITGMVNTLHDQFSDYFSSAQNQSFQELLNPTFVGIGVEVSASAPQLVIEQVFPKSPASRAGLVPGDIITAVNGQLVSRVGPAAAVNMIHGKVGTPVRLTVSVRGQQKIVVLKRAVIDEPTVYSYMMPHHIAYMNIVEFGNNTGAEVVAQFHQLVKQGAKGLLLDLRDNPGGEVSQALTAANVLVPAGPVVSLHYKNPSQDQTLDSSGPGTKLPIVVLVNGETASAAEILSAAIAERQGGTLVGTRTYGKGIVQELIPLANHAALKLTVAKYYTPDGQYIEHKGLTPNVYDPEAPNVIPSDIPAEDPQLAKAVAVLLKKMGQ</sequence>
<dbReference type="InterPro" id="IPR036034">
    <property type="entry name" value="PDZ_sf"/>
</dbReference>
<dbReference type="SUPFAM" id="SSF52096">
    <property type="entry name" value="ClpP/crotonase"/>
    <property type="match status" value="1"/>
</dbReference>
<dbReference type="EMBL" id="PXYW01000024">
    <property type="protein sequence ID" value="PSR33211.1"/>
    <property type="molecule type" value="Genomic_DNA"/>
</dbReference>
<feature type="domain" description="PDZ" evidence="6">
    <location>
        <begin position="110"/>
        <end position="163"/>
    </location>
</feature>
<gene>
    <name evidence="7" type="ORF">C7B46_10715</name>
</gene>
<dbReference type="InterPro" id="IPR055210">
    <property type="entry name" value="CtpA/B_N"/>
</dbReference>
<dbReference type="CDD" id="cd07560">
    <property type="entry name" value="Peptidase_S41_CPP"/>
    <property type="match status" value="1"/>
</dbReference>
<reference evidence="7 8" key="1">
    <citation type="journal article" date="2014" name="BMC Genomics">
        <title>Comparison of environmental and isolate Sulfobacillus genomes reveals diverse carbon, sulfur, nitrogen, and hydrogen metabolisms.</title>
        <authorList>
            <person name="Justice N.B."/>
            <person name="Norman A."/>
            <person name="Brown C.T."/>
            <person name="Singh A."/>
            <person name="Thomas B.C."/>
            <person name="Banfield J.F."/>
        </authorList>
    </citation>
    <scope>NUCLEOTIDE SEQUENCE [LARGE SCALE GENOMIC DNA]</scope>
    <source>
        <strain evidence="7">AMDSBA4</strain>
    </source>
</reference>
<dbReference type="PANTHER" id="PTHR32060">
    <property type="entry name" value="TAIL-SPECIFIC PROTEASE"/>
    <property type="match status" value="1"/>
</dbReference>
<accession>A0A2T2XFC7</accession>
<dbReference type="Gene3D" id="3.30.750.44">
    <property type="match status" value="1"/>
</dbReference>
<dbReference type="GO" id="GO:0004175">
    <property type="term" value="F:endopeptidase activity"/>
    <property type="evidence" value="ECO:0007669"/>
    <property type="project" value="TreeGrafter"/>
</dbReference>
<dbReference type="NCBIfam" id="TIGR00225">
    <property type="entry name" value="prc"/>
    <property type="match status" value="1"/>
</dbReference>
<dbReference type="InterPro" id="IPR004447">
    <property type="entry name" value="Peptidase_S41A"/>
</dbReference>
<dbReference type="GO" id="GO:0008236">
    <property type="term" value="F:serine-type peptidase activity"/>
    <property type="evidence" value="ECO:0007669"/>
    <property type="project" value="UniProtKB-KW"/>
</dbReference>
<evidence type="ECO:0000256" key="3">
    <source>
        <dbReference type="ARBA" id="ARBA00022801"/>
    </source>
</evidence>
<proteinExistence type="inferred from homology"/>
<dbReference type="Gene3D" id="2.30.42.10">
    <property type="match status" value="1"/>
</dbReference>
<dbReference type="GO" id="GO:0007165">
    <property type="term" value="P:signal transduction"/>
    <property type="evidence" value="ECO:0007669"/>
    <property type="project" value="TreeGrafter"/>
</dbReference>
<evidence type="ECO:0000256" key="4">
    <source>
        <dbReference type="ARBA" id="ARBA00022825"/>
    </source>
</evidence>
<keyword evidence="3 5" id="KW-0378">Hydrolase</keyword>
<evidence type="ECO:0000313" key="7">
    <source>
        <dbReference type="EMBL" id="PSR33211.1"/>
    </source>
</evidence>